<accession>A0A6A3B549</accession>
<dbReference type="InterPro" id="IPR044730">
    <property type="entry name" value="RNase_H-like_dom_plant"/>
</dbReference>
<reference evidence="2" key="1">
    <citation type="submission" date="2019-09" db="EMBL/GenBank/DDBJ databases">
        <title>Draft genome information of white flower Hibiscus syriacus.</title>
        <authorList>
            <person name="Kim Y.-M."/>
        </authorList>
    </citation>
    <scope>NUCLEOTIDE SEQUENCE [LARGE SCALE GENOMIC DNA]</scope>
    <source>
        <strain evidence="2">YM2019G1</strain>
    </source>
</reference>
<gene>
    <name evidence="2" type="ORF">F3Y22_tig00110313pilonHSYRG00070</name>
</gene>
<dbReference type="Proteomes" id="UP000436088">
    <property type="component" value="Unassembled WGS sequence"/>
</dbReference>
<dbReference type="GO" id="GO:0004523">
    <property type="term" value="F:RNA-DNA hybrid ribonuclease activity"/>
    <property type="evidence" value="ECO:0007669"/>
    <property type="project" value="InterPro"/>
</dbReference>
<dbReference type="PANTHER" id="PTHR47723">
    <property type="entry name" value="OS05G0353850 PROTEIN"/>
    <property type="match status" value="1"/>
</dbReference>
<dbReference type="InterPro" id="IPR002156">
    <property type="entry name" value="RNaseH_domain"/>
</dbReference>
<dbReference type="EMBL" id="VEPZ02000924">
    <property type="protein sequence ID" value="KAE8710998.1"/>
    <property type="molecule type" value="Genomic_DNA"/>
</dbReference>
<dbReference type="InterPro" id="IPR053151">
    <property type="entry name" value="RNase_H-like"/>
</dbReference>
<protein>
    <recommendedName>
        <fullName evidence="1">RNase H type-1 domain-containing protein</fullName>
    </recommendedName>
</protein>
<feature type="domain" description="RNase H type-1" evidence="1">
    <location>
        <begin position="125"/>
        <end position="183"/>
    </location>
</feature>
<evidence type="ECO:0000259" key="1">
    <source>
        <dbReference type="Pfam" id="PF13456"/>
    </source>
</evidence>
<evidence type="ECO:0000313" key="3">
    <source>
        <dbReference type="Proteomes" id="UP000436088"/>
    </source>
</evidence>
<keyword evidence="3" id="KW-1185">Reference proteome</keyword>
<sequence>MLRILRDCRLARALWQRFTKYYNQTVFLTLSLLDWMLQNLECNSHCVESNGPWSLLFSSIIWEIRKTRNSFIFQGITATAAKILQIRIMWSKLYSCTASTGLPPAFHEPKLFQWQPPDEGTYSLNTDGAVTFGSKATAGGVLKDHCGTFILAFNKFLGCLSVLEAELSGVPEGLNLVWQYGLNVRAIASLWQKAWFIDFVQIAREANEAADNMTKHNTKENGSLWIFNSISAGFHRFIHRDIHGPLHLRIRG</sequence>
<name>A0A6A3B549_HIBSY</name>
<proteinExistence type="predicted"/>
<dbReference type="PANTHER" id="PTHR47723:SF19">
    <property type="entry name" value="POLYNUCLEOTIDYL TRANSFERASE, RIBONUCLEASE H-LIKE SUPERFAMILY PROTEIN"/>
    <property type="match status" value="1"/>
</dbReference>
<dbReference type="Pfam" id="PF13456">
    <property type="entry name" value="RVT_3"/>
    <property type="match status" value="1"/>
</dbReference>
<dbReference type="AlphaFoldDB" id="A0A6A3B549"/>
<evidence type="ECO:0000313" key="2">
    <source>
        <dbReference type="EMBL" id="KAE8710998.1"/>
    </source>
</evidence>
<dbReference type="CDD" id="cd06222">
    <property type="entry name" value="RNase_H_like"/>
    <property type="match status" value="1"/>
</dbReference>
<organism evidence="2 3">
    <name type="scientific">Hibiscus syriacus</name>
    <name type="common">Rose of Sharon</name>
    <dbReference type="NCBI Taxonomy" id="106335"/>
    <lineage>
        <taxon>Eukaryota</taxon>
        <taxon>Viridiplantae</taxon>
        <taxon>Streptophyta</taxon>
        <taxon>Embryophyta</taxon>
        <taxon>Tracheophyta</taxon>
        <taxon>Spermatophyta</taxon>
        <taxon>Magnoliopsida</taxon>
        <taxon>eudicotyledons</taxon>
        <taxon>Gunneridae</taxon>
        <taxon>Pentapetalae</taxon>
        <taxon>rosids</taxon>
        <taxon>malvids</taxon>
        <taxon>Malvales</taxon>
        <taxon>Malvaceae</taxon>
        <taxon>Malvoideae</taxon>
        <taxon>Hibiscus</taxon>
    </lineage>
</organism>
<dbReference type="GO" id="GO:0003676">
    <property type="term" value="F:nucleic acid binding"/>
    <property type="evidence" value="ECO:0007669"/>
    <property type="project" value="InterPro"/>
</dbReference>
<comment type="caution">
    <text evidence="2">The sequence shown here is derived from an EMBL/GenBank/DDBJ whole genome shotgun (WGS) entry which is preliminary data.</text>
</comment>